<sequence length="362" mass="41957">MLTTSALYYPHTKIADKNLIKSSLLLWDQVEYITPSNNWTHERFESKVFNEAIDLIARPHFPTQSERKVAHNKIKSLVEEGLPEWFFLDVMKNIKNPQLYTFYPDKFSQETWELLERKVLAKFDRRNSDYSSSPYFGLIMMSLLADSCAGETKRKITDRTDAYAWLQKYSTNQLGGQYIKHMDISQVAPAYERLVTLSIKVINTDGISIKSLVAMRKRELNSSSPDYRKFRMNYLSKVDGYIRELSKFNKKSDFKEIERQFQKDMESDLQDLREELNLTKKQLLFSKEVGVAVLATVGALTTQVAGLTDLASSLSSIGVGALINTGYKQKAERRKIFRSNSMSWLYLANRRETQFDPRKIII</sequence>
<name>A0A9E2S7U5_9BACT</name>
<dbReference type="AlphaFoldDB" id="A0A9E2S7U5"/>
<dbReference type="Proteomes" id="UP000812270">
    <property type="component" value="Unassembled WGS sequence"/>
</dbReference>
<comment type="caution">
    <text evidence="1">The sequence shown here is derived from an EMBL/GenBank/DDBJ whole genome shotgun (WGS) entry which is preliminary data.</text>
</comment>
<accession>A0A9E2S7U5</accession>
<organism evidence="1 2">
    <name type="scientific">Pinibacter aurantiacus</name>
    <dbReference type="NCBI Taxonomy" id="2851599"/>
    <lineage>
        <taxon>Bacteria</taxon>
        <taxon>Pseudomonadati</taxon>
        <taxon>Bacteroidota</taxon>
        <taxon>Chitinophagia</taxon>
        <taxon>Chitinophagales</taxon>
        <taxon>Chitinophagaceae</taxon>
        <taxon>Pinibacter</taxon>
    </lineage>
</organism>
<dbReference type="RefSeq" id="WP_217789867.1">
    <property type="nucleotide sequence ID" value="NZ_JAHSPG010000002.1"/>
</dbReference>
<gene>
    <name evidence="1" type="ORF">KTO63_04050</name>
</gene>
<reference evidence="1" key="1">
    <citation type="submission" date="2021-06" db="EMBL/GenBank/DDBJ databases">
        <authorList>
            <person name="Huq M.A."/>
        </authorList>
    </citation>
    <scope>NUCLEOTIDE SEQUENCE</scope>
    <source>
        <strain evidence="1">MAH-26</strain>
    </source>
</reference>
<protein>
    <submittedName>
        <fullName evidence="1">Uncharacterized protein</fullName>
    </submittedName>
</protein>
<proteinExistence type="predicted"/>
<keyword evidence="2" id="KW-1185">Reference proteome</keyword>
<dbReference type="EMBL" id="JAHSPG010000002">
    <property type="protein sequence ID" value="MBV4356309.1"/>
    <property type="molecule type" value="Genomic_DNA"/>
</dbReference>
<evidence type="ECO:0000313" key="2">
    <source>
        <dbReference type="Proteomes" id="UP000812270"/>
    </source>
</evidence>
<evidence type="ECO:0000313" key="1">
    <source>
        <dbReference type="EMBL" id="MBV4356309.1"/>
    </source>
</evidence>